<dbReference type="EMBL" id="CP000746">
    <property type="protein sequence ID" value="ABR74111.1"/>
    <property type="molecule type" value="Genomic_DNA"/>
</dbReference>
<proteinExistence type="predicted"/>
<feature type="transmembrane region" description="Helical" evidence="1">
    <location>
        <begin position="247"/>
        <end position="268"/>
    </location>
</feature>
<dbReference type="AlphaFoldDB" id="A6VMB4"/>
<feature type="transmembrane region" description="Helical" evidence="1">
    <location>
        <begin position="293"/>
        <end position="313"/>
    </location>
</feature>
<dbReference type="HOGENOM" id="CLU_046388_0_0_6"/>
<evidence type="ECO:0000313" key="3">
    <source>
        <dbReference type="Proteomes" id="UP000001114"/>
    </source>
</evidence>
<feature type="transmembrane region" description="Helical" evidence="1">
    <location>
        <begin position="87"/>
        <end position="105"/>
    </location>
</feature>
<dbReference type="KEGG" id="asu:Asuc_0739"/>
<feature type="transmembrane region" description="Helical" evidence="1">
    <location>
        <begin position="117"/>
        <end position="138"/>
    </location>
</feature>
<accession>A6VMB4</accession>
<evidence type="ECO:0000256" key="1">
    <source>
        <dbReference type="SAM" id="Phobius"/>
    </source>
</evidence>
<dbReference type="STRING" id="339671.Asuc_0739"/>
<feature type="transmembrane region" description="Helical" evidence="1">
    <location>
        <begin position="150"/>
        <end position="175"/>
    </location>
</feature>
<feature type="transmembrane region" description="Helical" evidence="1">
    <location>
        <begin position="20"/>
        <end position="44"/>
    </location>
</feature>
<keyword evidence="1" id="KW-0812">Transmembrane</keyword>
<dbReference type="RefSeq" id="WP_012072490.1">
    <property type="nucleotide sequence ID" value="NC_009655.1"/>
</dbReference>
<dbReference type="eggNOG" id="ENOG502ZA9Y">
    <property type="taxonomic scope" value="Bacteria"/>
</dbReference>
<organism evidence="2 3">
    <name type="scientific">Actinobacillus succinogenes (strain ATCC 55618 / DSM 22257 / CCUG 43843 / 130Z)</name>
    <dbReference type="NCBI Taxonomy" id="339671"/>
    <lineage>
        <taxon>Bacteria</taxon>
        <taxon>Pseudomonadati</taxon>
        <taxon>Pseudomonadota</taxon>
        <taxon>Gammaproteobacteria</taxon>
        <taxon>Pasteurellales</taxon>
        <taxon>Pasteurellaceae</taxon>
        <taxon>Actinobacillus</taxon>
    </lineage>
</organism>
<feature type="transmembrane region" description="Helical" evidence="1">
    <location>
        <begin position="325"/>
        <end position="350"/>
    </location>
</feature>
<feature type="transmembrane region" description="Helical" evidence="1">
    <location>
        <begin position="405"/>
        <end position="424"/>
    </location>
</feature>
<feature type="transmembrane region" description="Helical" evidence="1">
    <location>
        <begin position="436"/>
        <end position="455"/>
    </location>
</feature>
<sequence>MSLPNEKTLGLGQYSWSQVIKWLMVALVIYALCSVFIANPFSIFVDRHTPVDYSRIMYFHGLTVSLAGIACLSLTQVYNLAPVYKKVIFYCTVITIFFGITGGAINRSMEESKIYLWYQTISFFALDAILIALFIGLLRVKNDELRGTTSYYLVVTSSGTMIVAALIGDLMGVLLDFGDLWGMYSWYATKIGYTVSQWNDQLLRAHSDMIVIAVMGLIVSMVGWKYGRGLTGIANHLKITGEWVTTIGLILMSLILVVAGFCGVNWQIPHIFTEQGFYAPRGQSVAGIDLADFVIGTLFFFGGLAIIVAALFGKRINNIKLSNSAKYTLSGILLTWLCIIITVAGIGFLQEYQANLYSSSNEVPLAEYGFAFRMLHLNVSLVLFPAIMMVMLFAQHFLKDNQNKFIQLMLRVAVVLCTIGALIYMTLNPTAFGPGYWIVSIGFAFVVMGMIYFFVKANNTETEKFDS</sequence>
<dbReference type="OrthoDB" id="5668681at2"/>
<feature type="transmembrane region" description="Helical" evidence="1">
    <location>
        <begin position="209"/>
        <end position="226"/>
    </location>
</feature>
<reference evidence="3" key="1">
    <citation type="journal article" date="2010" name="BMC Genomics">
        <title>A genomic perspective on the potential of Actinobacillus succinogenes for industrial succinate production.</title>
        <authorList>
            <person name="McKinlay J.B."/>
            <person name="Laivenieks M."/>
            <person name="Schindler B.D."/>
            <person name="McKinlay A.A."/>
            <person name="Siddaramappa S."/>
            <person name="Challacombe J.F."/>
            <person name="Lowry S.R."/>
            <person name="Clum A."/>
            <person name="Lapidus A.L."/>
            <person name="Burkhart K.B."/>
            <person name="Harkins V."/>
            <person name="Vieille C."/>
        </authorList>
    </citation>
    <scope>NUCLEOTIDE SEQUENCE [LARGE SCALE GENOMIC DNA]</scope>
    <source>
        <strain evidence="3">ATCC 55618 / DSM 22257 / CCUG 43843 / 130Z</strain>
    </source>
</reference>
<evidence type="ECO:0000313" key="2">
    <source>
        <dbReference type="EMBL" id="ABR74111.1"/>
    </source>
</evidence>
<feature type="transmembrane region" description="Helical" evidence="1">
    <location>
        <begin position="370"/>
        <end position="393"/>
    </location>
</feature>
<keyword evidence="3" id="KW-1185">Reference proteome</keyword>
<protein>
    <submittedName>
        <fullName evidence="2">Uncharacterized protein</fullName>
    </submittedName>
</protein>
<gene>
    <name evidence="2" type="ordered locus">Asuc_0739</name>
</gene>
<feature type="transmembrane region" description="Helical" evidence="1">
    <location>
        <begin position="56"/>
        <end position="75"/>
    </location>
</feature>
<keyword evidence="1" id="KW-1133">Transmembrane helix</keyword>
<keyword evidence="1" id="KW-0472">Membrane</keyword>
<dbReference type="Proteomes" id="UP000001114">
    <property type="component" value="Chromosome"/>
</dbReference>
<name>A6VMB4_ACTSZ</name>